<dbReference type="AlphaFoldDB" id="A0A327Q796"/>
<dbReference type="EMBL" id="QLLL01000014">
    <property type="protein sequence ID" value="RAI97706.1"/>
    <property type="molecule type" value="Genomic_DNA"/>
</dbReference>
<reference evidence="2 3" key="1">
    <citation type="submission" date="2018-06" db="EMBL/GenBank/DDBJ databases">
        <title>Genomic Encyclopedia of Archaeal and Bacterial Type Strains, Phase II (KMG-II): from individual species to whole genera.</title>
        <authorList>
            <person name="Goeker M."/>
        </authorList>
    </citation>
    <scope>NUCLEOTIDE SEQUENCE [LARGE SCALE GENOMIC DNA]</scope>
    <source>
        <strain evidence="2 3">DSM 23857</strain>
    </source>
</reference>
<comment type="caution">
    <text evidence="2">The sequence shown here is derived from an EMBL/GenBank/DDBJ whole genome shotgun (WGS) entry which is preliminary data.</text>
</comment>
<proteinExistence type="predicted"/>
<keyword evidence="3" id="KW-1185">Reference proteome</keyword>
<dbReference type="Proteomes" id="UP000249547">
    <property type="component" value="Unassembled WGS sequence"/>
</dbReference>
<evidence type="ECO:0000313" key="3">
    <source>
        <dbReference type="Proteomes" id="UP000249547"/>
    </source>
</evidence>
<protein>
    <submittedName>
        <fullName evidence="2">Uncharacterized protein DUF4343</fullName>
    </submittedName>
</protein>
<evidence type="ECO:0000259" key="1">
    <source>
        <dbReference type="Pfam" id="PF18299"/>
    </source>
</evidence>
<dbReference type="Pfam" id="PF18299">
    <property type="entry name" value="R2K_2"/>
    <property type="match status" value="1"/>
</dbReference>
<gene>
    <name evidence="2" type="ORF">LX64_05010</name>
</gene>
<dbReference type="RefSeq" id="WP_148707460.1">
    <property type="nucleotide sequence ID" value="NZ_QLLL01000014.1"/>
</dbReference>
<accession>A0A327Q796</accession>
<sequence>MHPTTLLLPEKLDIEIEAVQNAWMQTGNPVQLLGKYWIKNDSLVTQPLAIYGNQAFAFVLAQLYNKTLLFPDDTIIARLDQRWTKRRITQTTLGALTEAMFPIFIKPVVPKMFIAGVLTSLAALQERTQGLELTEPVLTSSIISHIQAEARCFVLDGDVKDIACYEGEADLLTGRAFVTGFLQENAALFPRSVVIDVAYAEPIGWFILEFNASWGAGLNGCNAGLVLPCIAAATVNEVTDVL</sequence>
<organism evidence="2 3">
    <name type="scientific">Chitinophaga skermanii</name>
    <dbReference type="NCBI Taxonomy" id="331697"/>
    <lineage>
        <taxon>Bacteria</taxon>
        <taxon>Pseudomonadati</taxon>
        <taxon>Bacteroidota</taxon>
        <taxon>Chitinophagia</taxon>
        <taxon>Chitinophagales</taxon>
        <taxon>Chitinophagaceae</taxon>
        <taxon>Chitinophaga</taxon>
    </lineage>
</organism>
<feature type="domain" description="ATP-grasp" evidence="1">
    <location>
        <begin position="84"/>
        <end position="225"/>
    </location>
</feature>
<name>A0A327Q796_9BACT</name>
<evidence type="ECO:0000313" key="2">
    <source>
        <dbReference type="EMBL" id="RAI97706.1"/>
    </source>
</evidence>
<dbReference type="InterPro" id="IPR041261">
    <property type="entry name" value="R2K_2"/>
</dbReference>